<keyword evidence="1" id="KW-0732">Signal</keyword>
<feature type="chain" id="PRO_5045184799" evidence="1">
    <location>
        <begin position="25"/>
        <end position="199"/>
    </location>
</feature>
<accession>A0ABW9SJS6</accession>
<name>A0ABW9SJS6_9BURK</name>
<protein>
    <submittedName>
        <fullName evidence="2">Uncharacterized protein</fullName>
    </submittedName>
</protein>
<organism evidence="2 3">
    <name type="scientific">Pseudoduganella danionis</name>
    <dbReference type="NCBI Taxonomy" id="1890295"/>
    <lineage>
        <taxon>Bacteria</taxon>
        <taxon>Pseudomonadati</taxon>
        <taxon>Pseudomonadota</taxon>
        <taxon>Betaproteobacteria</taxon>
        <taxon>Burkholderiales</taxon>
        <taxon>Oxalobacteraceae</taxon>
        <taxon>Telluria group</taxon>
        <taxon>Pseudoduganella</taxon>
    </lineage>
</organism>
<dbReference type="EMBL" id="WNKW01000001">
    <property type="protein sequence ID" value="MTW32411.1"/>
    <property type="molecule type" value="Genomic_DNA"/>
</dbReference>
<sequence length="199" mass="22674">MKIAPLGICLSGQLAAIFHLPLHAQVLMSSATESELIHATRPPPEVVKLILHGETQDNLLFNECLRSSREHGMSANRFFSSRRIDLNGDELPDYFVRPALQPYCSAFYGAHLFRYWLVVGVRKNAKTDYQIVFAYGGDEVRVLRHRSNGYRDLELFGHTAEWEARSTWHYDGKRYVSTACSIRNIDPENKAKISCETAE</sequence>
<dbReference type="Proteomes" id="UP000735592">
    <property type="component" value="Unassembled WGS sequence"/>
</dbReference>
<evidence type="ECO:0000313" key="2">
    <source>
        <dbReference type="EMBL" id="MTW32411.1"/>
    </source>
</evidence>
<comment type="caution">
    <text evidence="2">The sequence shown here is derived from an EMBL/GenBank/DDBJ whole genome shotgun (WGS) entry which is preliminary data.</text>
</comment>
<evidence type="ECO:0000256" key="1">
    <source>
        <dbReference type="SAM" id="SignalP"/>
    </source>
</evidence>
<feature type="signal peptide" evidence="1">
    <location>
        <begin position="1"/>
        <end position="24"/>
    </location>
</feature>
<proteinExistence type="predicted"/>
<dbReference type="RefSeq" id="WP_155433673.1">
    <property type="nucleotide sequence ID" value="NZ_JBHLXK010000003.1"/>
</dbReference>
<evidence type="ECO:0000313" key="3">
    <source>
        <dbReference type="Proteomes" id="UP000735592"/>
    </source>
</evidence>
<keyword evidence="3" id="KW-1185">Reference proteome</keyword>
<reference evidence="2 3" key="1">
    <citation type="submission" date="2019-11" db="EMBL/GenBank/DDBJ databases">
        <title>Type strains purchased from KCTC, JCM and DSMZ.</title>
        <authorList>
            <person name="Lu H."/>
        </authorList>
    </citation>
    <scope>NUCLEOTIDE SEQUENCE [LARGE SCALE GENOMIC DNA]</scope>
    <source>
        <strain evidence="2 3">DSM 103461</strain>
    </source>
</reference>
<gene>
    <name evidence="2" type="ORF">GM655_06165</name>
</gene>